<dbReference type="KEGG" id="mur:EQY75_10285"/>
<keyword evidence="3" id="KW-1185">Reference proteome</keyword>
<dbReference type="InterPro" id="IPR052535">
    <property type="entry name" value="Bacilysin_H2HPP_isomerase"/>
</dbReference>
<dbReference type="SUPFAM" id="SSF51182">
    <property type="entry name" value="RmlC-like cupins"/>
    <property type="match status" value="1"/>
</dbReference>
<dbReference type="CDD" id="cd02238">
    <property type="entry name" value="cupin_KdgF"/>
    <property type="match status" value="1"/>
</dbReference>
<dbReference type="RefSeq" id="WP_129605598.1">
    <property type="nucleotide sequence ID" value="NZ_CP035544.1"/>
</dbReference>
<evidence type="ECO:0000313" key="2">
    <source>
        <dbReference type="EMBL" id="QBA64884.1"/>
    </source>
</evidence>
<dbReference type="Proteomes" id="UP000290889">
    <property type="component" value="Chromosome"/>
</dbReference>
<protein>
    <submittedName>
        <fullName evidence="2">Cupin domain-containing protein</fullName>
    </submittedName>
</protein>
<dbReference type="OrthoDB" id="9811153at2"/>
<name>A0A411EBH7_9FLAO</name>
<gene>
    <name evidence="2" type="ORF">EQY75_10285</name>
</gene>
<proteinExistence type="predicted"/>
<accession>A0A411EBH7</accession>
<dbReference type="InterPro" id="IPR013096">
    <property type="entry name" value="Cupin_2"/>
</dbReference>
<reference evidence="2 3" key="1">
    <citation type="submission" date="2019-01" db="EMBL/GenBank/DDBJ databases">
        <title>Muriicola soli sp. nov., isolated from soil.</title>
        <authorList>
            <person name="Kang H.J."/>
            <person name="Kim S.B."/>
        </authorList>
    </citation>
    <scope>NUCLEOTIDE SEQUENCE [LARGE SCALE GENOMIC DNA]</scope>
    <source>
        <strain evidence="2 3">MMS17-SY002</strain>
    </source>
</reference>
<evidence type="ECO:0000313" key="3">
    <source>
        <dbReference type="Proteomes" id="UP000290889"/>
    </source>
</evidence>
<feature type="domain" description="Cupin type-2" evidence="1">
    <location>
        <begin position="31"/>
        <end position="97"/>
    </location>
</feature>
<dbReference type="AlphaFoldDB" id="A0A411EBH7"/>
<dbReference type="InterPro" id="IPR011051">
    <property type="entry name" value="RmlC_Cupin_sf"/>
</dbReference>
<dbReference type="Pfam" id="PF07883">
    <property type="entry name" value="Cupin_2"/>
    <property type="match status" value="1"/>
</dbReference>
<dbReference type="InterPro" id="IPR014710">
    <property type="entry name" value="RmlC-like_jellyroll"/>
</dbReference>
<dbReference type="Gene3D" id="2.60.120.10">
    <property type="entry name" value="Jelly Rolls"/>
    <property type="match status" value="1"/>
</dbReference>
<dbReference type="PANTHER" id="PTHR40112:SF1">
    <property type="entry name" value="H2HPP ISOMERASE"/>
    <property type="match status" value="1"/>
</dbReference>
<dbReference type="PANTHER" id="PTHR40112">
    <property type="entry name" value="H2HPP ISOMERASE"/>
    <property type="match status" value="1"/>
</dbReference>
<sequence length="105" mass="11970">MKIHLDNIAPREIIPGYLGKMIHGQKMTLVYWEVTQNAEVPEHAHENEQIMQVLEGEFEFTVDGSTAIYKAGELVIIPPNVLHKGRALTHCRLMDVFSPVRDAYK</sequence>
<dbReference type="EMBL" id="CP035544">
    <property type="protein sequence ID" value="QBA64884.1"/>
    <property type="molecule type" value="Genomic_DNA"/>
</dbReference>
<organism evidence="2 3">
    <name type="scientific">Muriicola soli</name>
    <dbReference type="NCBI Taxonomy" id="2507538"/>
    <lineage>
        <taxon>Bacteria</taxon>
        <taxon>Pseudomonadati</taxon>
        <taxon>Bacteroidota</taxon>
        <taxon>Flavobacteriia</taxon>
        <taxon>Flavobacteriales</taxon>
        <taxon>Flavobacteriaceae</taxon>
        <taxon>Muriicola</taxon>
    </lineage>
</organism>
<evidence type="ECO:0000259" key="1">
    <source>
        <dbReference type="Pfam" id="PF07883"/>
    </source>
</evidence>